<dbReference type="RefSeq" id="WP_252442818.1">
    <property type="nucleotide sequence ID" value="NZ_JAGSOV010000057.1"/>
</dbReference>
<evidence type="ECO:0000313" key="2">
    <source>
        <dbReference type="EMBL" id="MCO1658636.1"/>
    </source>
</evidence>
<keyword evidence="1" id="KW-0812">Transmembrane</keyword>
<dbReference type="EMBL" id="JAGSOV010000057">
    <property type="protein sequence ID" value="MCO1658636.1"/>
    <property type="molecule type" value="Genomic_DNA"/>
</dbReference>
<gene>
    <name evidence="2" type="ORF">KDL28_26575</name>
</gene>
<keyword evidence="1" id="KW-0472">Membrane</keyword>
<evidence type="ECO:0000313" key="3">
    <source>
        <dbReference type="Proteomes" id="UP001165283"/>
    </source>
</evidence>
<evidence type="ECO:0000256" key="1">
    <source>
        <dbReference type="SAM" id="Phobius"/>
    </source>
</evidence>
<keyword evidence="3" id="KW-1185">Reference proteome</keyword>
<feature type="transmembrane region" description="Helical" evidence="1">
    <location>
        <begin position="56"/>
        <end position="72"/>
    </location>
</feature>
<name>A0ABT1A6I5_9PSEU</name>
<sequence>MPVPHPSGPDDHHLSPRERSALERIEQDLAGSDPAFTRRMRGDGYTTVALPRGRRPAVVAAVIGVVLVLVAAPPSWWVLFGLLALMGVATWVLVRPSDPAR</sequence>
<organism evidence="2 3">
    <name type="scientific">Pseudonocardia humida</name>
    <dbReference type="NCBI Taxonomy" id="2800819"/>
    <lineage>
        <taxon>Bacteria</taxon>
        <taxon>Bacillati</taxon>
        <taxon>Actinomycetota</taxon>
        <taxon>Actinomycetes</taxon>
        <taxon>Pseudonocardiales</taxon>
        <taxon>Pseudonocardiaceae</taxon>
        <taxon>Pseudonocardia</taxon>
    </lineage>
</organism>
<dbReference type="InterPro" id="IPR021401">
    <property type="entry name" value="DUF3040"/>
</dbReference>
<dbReference type="Pfam" id="PF11239">
    <property type="entry name" value="DUF3040"/>
    <property type="match status" value="1"/>
</dbReference>
<accession>A0ABT1A6I5</accession>
<comment type="caution">
    <text evidence="2">The sequence shown here is derived from an EMBL/GenBank/DDBJ whole genome shotgun (WGS) entry which is preliminary data.</text>
</comment>
<protein>
    <submittedName>
        <fullName evidence="2">DUF3040 domain-containing protein</fullName>
    </submittedName>
</protein>
<keyword evidence="1" id="KW-1133">Transmembrane helix</keyword>
<proteinExistence type="predicted"/>
<dbReference type="Proteomes" id="UP001165283">
    <property type="component" value="Unassembled WGS sequence"/>
</dbReference>
<reference evidence="2" key="1">
    <citation type="submission" date="2021-04" db="EMBL/GenBank/DDBJ databases">
        <title>Pseudonocardia sp. nov., isolated from sandy soil of mangrove forest.</title>
        <authorList>
            <person name="Zan Z."/>
            <person name="Huang R."/>
            <person name="Liu W."/>
        </authorList>
    </citation>
    <scope>NUCLEOTIDE SEQUENCE</scope>
    <source>
        <strain evidence="2">S2-4</strain>
    </source>
</reference>